<keyword evidence="12" id="KW-1185">Reference proteome</keyword>
<comment type="cofactor">
    <cofactor evidence="1">
        <name>Mg(2+)</name>
        <dbReference type="ChEBI" id="CHEBI:18420"/>
    </cofactor>
</comment>
<evidence type="ECO:0000256" key="8">
    <source>
        <dbReference type="ARBA" id="ARBA00022842"/>
    </source>
</evidence>
<dbReference type="SUPFAM" id="SSF143631">
    <property type="entry name" value="ApbE-like"/>
    <property type="match status" value="1"/>
</dbReference>
<dbReference type="STRING" id="1386089.N865_10845"/>
<keyword evidence="8" id="KW-0460">Magnesium</keyword>
<sequence>MATLSRTGVVAGEFEAIGTTNVVLCTQSETLGEALDTARWHLRLVDSAVSRFRPDSEVSLLAARAQHGPASAFVSPTFADYLAAALVAARLTGGLVDPTVGAPLAATGYDVDLGAVRARGVFRQTAVRPVPRWTSVHLDLSGRRVSVAPHTLLDLGATAKAHAADTIAARLADTLPGGFLVNLGGDIAVAGDLPPQGWAIGIEGADGRSRQTVLSTGQAVATSSTRARVWQTEDGPRHHIIDPRTGRTSPTTWAQVSCAAASALEANAASTAAIVLGPDAPRWLEENGIPARLEGLDGAVTLTRGWPVAAAATDPGSGVAR</sequence>
<protein>
    <recommendedName>
        <fullName evidence="3">FAD:protein FMN transferase</fullName>
        <ecNumber evidence="2">2.7.1.180</ecNumber>
    </recommendedName>
    <alternativeName>
        <fullName evidence="9">Flavin transferase</fullName>
    </alternativeName>
</protein>
<keyword evidence="6" id="KW-0479">Metal-binding</keyword>
<gene>
    <name evidence="11" type="ORF">N865_10845</name>
</gene>
<dbReference type="GO" id="GO:0046872">
    <property type="term" value="F:metal ion binding"/>
    <property type="evidence" value="ECO:0007669"/>
    <property type="project" value="UniProtKB-KW"/>
</dbReference>
<dbReference type="AlphaFoldDB" id="W9G566"/>
<dbReference type="EMBL" id="AWSA01000024">
    <property type="protein sequence ID" value="EWT01306.1"/>
    <property type="molecule type" value="Genomic_DNA"/>
</dbReference>
<dbReference type="InterPro" id="IPR024932">
    <property type="entry name" value="ApbE"/>
</dbReference>
<comment type="catalytic activity">
    <reaction evidence="10">
        <text>L-threonyl-[protein] + FAD = FMN-L-threonyl-[protein] + AMP + H(+)</text>
        <dbReference type="Rhea" id="RHEA:36847"/>
        <dbReference type="Rhea" id="RHEA-COMP:11060"/>
        <dbReference type="Rhea" id="RHEA-COMP:11061"/>
        <dbReference type="ChEBI" id="CHEBI:15378"/>
        <dbReference type="ChEBI" id="CHEBI:30013"/>
        <dbReference type="ChEBI" id="CHEBI:57692"/>
        <dbReference type="ChEBI" id="CHEBI:74257"/>
        <dbReference type="ChEBI" id="CHEBI:456215"/>
        <dbReference type="EC" id="2.7.1.180"/>
    </reaction>
</comment>
<dbReference type="GO" id="GO:0016740">
    <property type="term" value="F:transferase activity"/>
    <property type="evidence" value="ECO:0007669"/>
    <property type="project" value="UniProtKB-KW"/>
</dbReference>
<dbReference type="Gene3D" id="3.10.520.10">
    <property type="entry name" value="ApbE-like domains"/>
    <property type="match status" value="1"/>
</dbReference>
<dbReference type="PANTHER" id="PTHR30040">
    <property type="entry name" value="THIAMINE BIOSYNTHESIS LIPOPROTEIN APBE"/>
    <property type="match status" value="1"/>
</dbReference>
<evidence type="ECO:0000313" key="12">
    <source>
        <dbReference type="Proteomes" id="UP000019489"/>
    </source>
</evidence>
<dbReference type="OrthoDB" id="9778595at2"/>
<reference evidence="11 12" key="1">
    <citation type="submission" date="2013-08" db="EMBL/GenBank/DDBJ databases">
        <title>Intrasporangium oryzae NRRL B-24470.</title>
        <authorList>
            <person name="Liu H."/>
            <person name="Wang G."/>
        </authorList>
    </citation>
    <scope>NUCLEOTIDE SEQUENCE [LARGE SCALE GENOMIC DNA]</scope>
    <source>
        <strain evidence="11 12">NRRL B-24470</strain>
    </source>
</reference>
<evidence type="ECO:0000313" key="11">
    <source>
        <dbReference type="EMBL" id="EWT01306.1"/>
    </source>
</evidence>
<evidence type="ECO:0000256" key="4">
    <source>
        <dbReference type="ARBA" id="ARBA00022630"/>
    </source>
</evidence>
<organism evidence="11 12">
    <name type="scientific">Intrasporangium oryzae NRRL B-24470</name>
    <dbReference type="NCBI Taxonomy" id="1386089"/>
    <lineage>
        <taxon>Bacteria</taxon>
        <taxon>Bacillati</taxon>
        <taxon>Actinomycetota</taxon>
        <taxon>Actinomycetes</taxon>
        <taxon>Micrococcales</taxon>
        <taxon>Intrasporangiaceae</taxon>
        <taxon>Intrasporangium</taxon>
    </lineage>
</organism>
<dbReference type="Proteomes" id="UP000019489">
    <property type="component" value="Unassembled WGS sequence"/>
</dbReference>
<keyword evidence="5" id="KW-0808">Transferase</keyword>
<dbReference type="InterPro" id="IPR003374">
    <property type="entry name" value="ApbE-like_sf"/>
</dbReference>
<keyword evidence="7" id="KW-0274">FAD</keyword>
<accession>W9G566</accession>
<evidence type="ECO:0000256" key="10">
    <source>
        <dbReference type="ARBA" id="ARBA00048540"/>
    </source>
</evidence>
<keyword evidence="4" id="KW-0285">Flavoprotein</keyword>
<evidence type="ECO:0000256" key="2">
    <source>
        <dbReference type="ARBA" id="ARBA00011955"/>
    </source>
</evidence>
<evidence type="ECO:0000256" key="7">
    <source>
        <dbReference type="ARBA" id="ARBA00022827"/>
    </source>
</evidence>
<evidence type="ECO:0000256" key="5">
    <source>
        <dbReference type="ARBA" id="ARBA00022679"/>
    </source>
</evidence>
<comment type="caution">
    <text evidence="11">The sequence shown here is derived from an EMBL/GenBank/DDBJ whole genome shotgun (WGS) entry which is preliminary data.</text>
</comment>
<dbReference type="EC" id="2.7.1.180" evidence="2"/>
<evidence type="ECO:0000256" key="1">
    <source>
        <dbReference type="ARBA" id="ARBA00001946"/>
    </source>
</evidence>
<name>W9G566_9MICO</name>
<dbReference type="eggNOG" id="COG1477">
    <property type="taxonomic scope" value="Bacteria"/>
</dbReference>
<proteinExistence type="predicted"/>
<evidence type="ECO:0000256" key="9">
    <source>
        <dbReference type="ARBA" id="ARBA00031306"/>
    </source>
</evidence>
<evidence type="ECO:0000256" key="6">
    <source>
        <dbReference type="ARBA" id="ARBA00022723"/>
    </source>
</evidence>
<dbReference type="PANTHER" id="PTHR30040:SF2">
    <property type="entry name" value="FAD:PROTEIN FMN TRANSFERASE"/>
    <property type="match status" value="1"/>
</dbReference>
<dbReference type="RefSeq" id="WP_034806189.1">
    <property type="nucleotide sequence ID" value="NZ_AWSA01000024.1"/>
</dbReference>
<dbReference type="Pfam" id="PF02424">
    <property type="entry name" value="ApbE"/>
    <property type="match status" value="1"/>
</dbReference>
<evidence type="ECO:0000256" key="3">
    <source>
        <dbReference type="ARBA" id="ARBA00016337"/>
    </source>
</evidence>
<dbReference type="PATRIC" id="fig|1386089.3.peg.2444"/>